<dbReference type="eggNOG" id="COG2197">
    <property type="taxonomic scope" value="Bacteria"/>
</dbReference>
<dbReference type="InterPro" id="IPR011006">
    <property type="entry name" value="CheY-like_superfamily"/>
</dbReference>
<feature type="domain" description="HTH luxR-type" evidence="4">
    <location>
        <begin position="145"/>
        <end position="210"/>
    </location>
</feature>
<dbReference type="Gene3D" id="3.40.50.2300">
    <property type="match status" value="1"/>
</dbReference>
<dbReference type="SUPFAM" id="SSF52172">
    <property type="entry name" value="CheY-like"/>
    <property type="match status" value="1"/>
</dbReference>
<evidence type="ECO:0000259" key="5">
    <source>
        <dbReference type="PROSITE" id="PS50110"/>
    </source>
</evidence>
<organism evidence="6 7">
    <name type="scientific">Novosphingobium nitrogenifigens DSM 19370</name>
    <dbReference type="NCBI Taxonomy" id="983920"/>
    <lineage>
        <taxon>Bacteria</taxon>
        <taxon>Pseudomonadati</taxon>
        <taxon>Pseudomonadota</taxon>
        <taxon>Alphaproteobacteria</taxon>
        <taxon>Sphingomonadales</taxon>
        <taxon>Sphingomonadaceae</taxon>
        <taxon>Novosphingobium</taxon>
    </lineage>
</organism>
<evidence type="ECO:0000256" key="1">
    <source>
        <dbReference type="ARBA" id="ARBA00022553"/>
    </source>
</evidence>
<dbReference type="InterPro" id="IPR058245">
    <property type="entry name" value="NreC/VraR/RcsB-like_REC"/>
</dbReference>
<dbReference type="GO" id="GO:0006355">
    <property type="term" value="P:regulation of DNA-templated transcription"/>
    <property type="evidence" value="ECO:0007669"/>
    <property type="project" value="InterPro"/>
</dbReference>
<dbReference type="HOGENOM" id="CLU_000445_90_8_5"/>
<evidence type="ECO:0000313" key="6">
    <source>
        <dbReference type="EMBL" id="EGD60753.1"/>
    </source>
</evidence>
<dbReference type="CDD" id="cd06170">
    <property type="entry name" value="LuxR_C_like"/>
    <property type="match status" value="1"/>
</dbReference>
<keyword evidence="7" id="KW-1185">Reference proteome</keyword>
<keyword evidence="1 3" id="KW-0597">Phosphoprotein</keyword>
<proteinExistence type="predicted"/>
<dbReference type="SMART" id="SM00448">
    <property type="entry name" value="REC"/>
    <property type="match status" value="1"/>
</dbReference>
<dbReference type="InParanoid" id="F1Z3S3"/>
<dbReference type="PANTHER" id="PTHR45566">
    <property type="entry name" value="HTH-TYPE TRANSCRIPTIONAL REGULATOR YHJB-RELATED"/>
    <property type="match status" value="1"/>
</dbReference>
<dbReference type="SUPFAM" id="SSF46894">
    <property type="entry name" value="C-terminal effector domain of the bipartite response regulators"/>
    <property type="match status" value="1"/>
</dbReference>
<dbReference type="PROSITE" id="PS50110">
    <property type="entry name" value="RESPONSE_REGULATORY"/>
    <property type="match status" value="1"/>
</dbReference>
<accession>F1Z3S3</accession>
<dbReference type="InterPro" id="IPR000792">
    <property type="entry name" value="Tscrpt_reg_LuxR_C"/>
</dbReference>
<dbReference type="SMART" id="SM00421">
    <property type="entry name" value="HTH_LUXR"/>
    <property type="match status" value="1"/>
</dbReference>
<comment type="caution">
    <text evidence="6">The sequence shown here is derived from an EMBL/GenBank/DDBJ whole genome shotgun (WGS) entry which is preliminary data.</text>
</comment>
<feature type="domain" description="Response regulatory" evidence="5">
    <location>
        <begin position="3"/>
        <end position="119"/>
    </location>
</feature>
<name>F1Z3S3_9SPHN</name>
<dbReference type="PANTHER" id="PTHR45566:SF1">
    <property type="entry name" value="HTH-TYPE TRANSCRIPTIONAL REGULATOR YHJB-RELATED"/>
    <property type="match status" value="1"/>
</dbReference>
<evidence type="ECO:0000259" key="4">
    <source>
        <dbReference type="PROSITE" id="PS50043"/>
    </source>
</evidence>
<dbReference type="CDD" id="cd17535">
    <property type="entry name" value="REC_NarL-like"/>
    <property type="match status" value="1"/>
</dbReference>
<sequence length="213" mass="23280">MLRLMIADDHPIFRSGLKWALEQFPEVGEVRVASSFEELTAILPEWAPDIVILDLNMPTLTAPESLRYLRQRHGGLPVLILSASGEPDDVIGTLRAGASGYITKASEVSELLAAVKVILDGGVFLPDGIIAARCDPIGPARPAEPSPSVPRLTRRQYEVLTLTLQGHANKVIAHNLSMSEGTVKTHLSAVMRLYGVNNRVQLLREVERVGYRS</sequence>
<dbReference type="Pfam" id="PF00072">
    <property type="entry name" value="Response_reg"/>
    <property type="match status" value="1"/>
</dbReference>
<dbReference type="InterPro" id="IPR016032">
    <property type="entry name" value="Sig_transdc_resp-reg_C-effctor"/>
</dbReference>
<dbReference type="STRING" id="983920.Y88_1834"/>
<dbReference type="PROSITE" id="PS50043">
    <property type="entry name" value="HTH_LUXR_2"/>
    <property type="match status" value="1"/>
</dbReference>
<gene>
    <name evidence="6" type="ORF">Y88_1834</name>
</gene>
<evidence type="ECO:0000313" key="7">
    <source>
        <dbReference type="Proteomes" id="UP000004728"/>
    </source>
</evidence>
<dbReference type="PRINTS" id="PR00038">
    <property type="entry name" value="HTHLUXR"/>
</dbReference>
<dbReference type="InterPro" id="IPR051015">
    <property type="entry name" value="EvgA-like"/>
</dbReference>
<dbReference type="InterPro" id="IPR001789">
    <property type="entry name" value="Sig_transdc_resp-reg_receiver"/>
</dbReference>
<dbReference type="GO" id="GO:0000160">
    <property type="term" value="P:phosphorelay signal transduction system"/>
    <property type="evidence" value="ECO:0007669"/>
    <property type="project" value="InterPro"/>
</dbReference>
<dbReference type="Proteomes" id="UP000004728">
    <property type="component" value="Unassembled WGS sequence"/>
</dbReference>
<feature type="modified residue" description="4-aspartylphosphate" evidence="3">
    <location>
        <position position="54"/>
    </location>
</feature>
<protein>
    <submittedName>
        <fullName evidence="6">Two component LuxR family transcriptional regulator</fullName>
    </submittedName>
</protein>
<dbReference type="Pfam" id="PF00196">
    <property type="entry name" value="GerE"/>
    <property type="match status" value="1"/>
</dbReference>
<reference evidence="6 7" key="1">
    <citation type="journal article" date="2012" name="J. Bacteriol.">
        <title>Draft Genome Sequence of Novosphingobium nitrogenifigens Y88T.</title>
        <authorList>
            <person name="Strabala T.J."/>
            <person name="Macdonald L."/>
            <person name="Liu V."/>
            <person name="Smit A.M."/>
        </authorList>
    </citation>
    <scope>NUCLEOTIDE SEQUENCE [LARGE SCALE GENOMIC DNA]</scope>
    <source>
        <strain evidence="6 7">DSM 19370</strain>
    </source>
</reference>
<evidence type="ECO:0000256" key="2">
    <source>
        <dbReference type="ARBA" id="ARBA00023125"/>
    </source>
</evidence>
<evidence type="ECO:0000256" key="3">
    <source>
        <dbReference type="PROSITE-ProRule" id="PRU00169"/>
    </source>
</evidence>
<dbReference type="EMBL" id="AEWJ01000013">
    <property type="protein sequence ID" value="EGD60753.1"/>
    <property type="molecule type" value="Genomic_DNA"/>
</dbReference>
<dbReference type="AlphaFoldDB" id="F1Z3S3"/>
<keyword evidence="2" id="KW-0238">DNA-binding</keyword>
<dbReference type="GO" id="GO:0003677">
    <property type="term" value="F:DNA binding"/>
    <property type="evidence" value="ECO:0007669"/>
    <property type="project" value="UniProtKB-KW"/>
</dbReference>